<evidence type="ECO:0000256" key="2">
    <source>
        <dbReference type="SAM" id="MobiDB-lite"/>
    </source>
</evidence>
<feature type="domain" description="Secretion system C-terminal sorting" evidence="4">
    <location>
        <begin position="298"/>
        <end position="371"/>
    </location>
</feature>
<dbReference type="Pfam" id="PF18962">
    <property type="entry name" value="Por_Secre_tail"/>
    <property type="match status" value="1"/>
</dbReference>
<comment type="caution">
    <text evidence="5">The sequence shown here is derived from an EMBL/GenBank/DDBJ whole genome shotgun (WGS) entry which is preliminary data.</text>
</comment>
<proteinExistence type="predicted"/>
<accession>A0A2W7IF01</accession>
<evidence type="ECO:0000313" key="5">
    <source>
        <dbReference type="EMBL" id="PZW43685.1"/>
    </source>
</evidence>
<protein>
    <submittedName>
        <fullName evidence="5">Putative secreted protein (Por secretion system target)</fullName>
    </submittedName>
</protein>
<dbReference type="InterPro" id="IPR026444">
    <property type="entry name" value="Secre_tail"/>
</dbReference>
<reference evidence="5 6" key="1">
    <citation type="submission" date="2018-06" db="EMBL/GenBank/DDBJ databases">
        <title>Genomic Encyclopedia of Archaeal and Bacterial Type Strains, Phase II (KMG-II): from individual species to whole genera.</title>
        <authorList>
            <person name="Goeker M."/>
        </authorList>
    </citation>
    <scope>NUCLEOTIDE SEQUENCE [LARGE SCALE GENOMIC DNA]</scope>
    <source>
        <strain evidence="5 6">DSM 15361</strain>
    </source>
</reference>
<feature type="region of interest" description="Disordered" evidence="2">
    <location>
        <begin position="221"/>
        <end position="278"/>
    </location>
</feature>
<keyword evidence="6" id="KW-1185">Reference proteome</keyword>
<evidence type="ECO:0000256" key="1">
    <source>
        <dbReference type="ARBA" id="ARBA00022729"/>
    </source>
</evidence>
<evidence type="ECO:0000259" key="4">
    <source>
        <dbReference type="Pfam" id="PF18962"/>
    </source>
</evidence>
<feature type="signal peptide" evidence="3">
    <location>
        <begin position="1"/>
        <end position="19"/>
    </location>
</feature>
<dbReference type="Proteomes" id="UP000249542">
    <property type="component" value="Unassembled WGS sequence"/>
</dbReference>
<dbReference type="EMBL" id="QKYV01000001">
    <property type="protein sequence ID" value="PZW43685.1"/>
    <property type="molecule type" value="Genomic_DNA"/>
</dbReference>
<dbReference type="AlphaFoldDB" id="A0A2W7IF01"/>
<name>A0A2W7IF01_9FLAO</name>
<gene>
    <name evidence="5" type="ORF">LX95_00006</name>
</gene>
<evidence type="ECO:0000256" key="3">
    <source>
        <dbReference type="SAM" id="SignalP"/>
    </source>
</evidence>
<feature type="chain" id="PRO_5015953822" evidence="3">
    <location>
        <begin position="20"/>
        <end position="372"/>
    </location>
</feature>
<keyword evidence="1 3" id="KW-0732">Signal</keyword>
<dbReference type="NCBIfam" id="TIGR04183">
    <property type="entry name" value="Por_Secre_tail"/>
    <property type="match status" value="1"/>
</dbReference>
<feature type="compositionally biased region" description="Acidic residues" evidence="2">
    <location>
        <begin position="245"/>
        <end position="272"/>
    </location>
</feature>
<evidence type="ECO:0000313" key="6">
    <source>
        <dbReference type="Proteomes" id="UP000249542"/>
    </source>
</evidence>
<sequence length="372" mass="40156">MMKKLLLLLFIGIQIQVFAQTANPATLTVCSASITGTAIFDLIMADTDVLGAQPANQFVVTYHFTQADAANGVNAISSPYTGLNGDVLFSRVEEISTTNSAISTLNLIINHAPIANPTPDLIYCDIGGGFAIFDLILNSSVVLGTQNPTMFDVSFFLSQADADAGVNEIANPSAFTNTHQPQTIYVTVTNATSGCVSMTTFNLIVIDCTIDLDNDLVGTAVEDLDGNGNLNDDDTDGDGLRNFEDNDDDDDGVLTADEDYNNNGDPTDDDTDNSGTPDYLESNVTLAVRTLDNVELDVYPNPANGKIYVSSNNYYSINKIEVYNIIGQKVQSFSFSKVQNIYTLDISNLIKGTYFLQIQGESQTTPQKIIIY</sequence>
<organism evidence="5 6">
    <name type="scientific">Mesonia algae</name>
    <dbReference type="NCBI Taxonomy" id="213248"/>
    <lineage>
        <taxon>Bacteria</taxon>
        <taxon>Pseudomonadati</taxon>
        <taxon>Bacteroidota</taxon>
        <taxon>Flavobacteriia</taxon>
        <taxon>Flavobacteriales</taxon>
        <taxon>Flavobacteriaceae</taxon>
        <taxon>Mesonia</taxon>
    </lineage>
</organism>